<feature type="domain" description="Serpin" evidence="4">
    <location>
        <begin position="11"/>
        <end position="389"/>
    </location>
</feature>
<dbReference type="Pfam" id="PF00079">
    <property type="entry name" value="Serpin"/>
    <property type="match status" value="1"/>
</dbReference>
<dbReference type="Proteomes" id="UP001430953">
    <property type="component" value="Unassembled WGS sequence"/>
</dbReference>
<dbReference type="SUPFAM" id="SSF56574">
    <property type="entry name" value="Serpins"/>
    <property type="match status" value="1"/>
</dbReference>
<dbReference type="Gene3D" id="3.30.497.10">
    <property type="entry name" value="Antithrombin, subunit I, domain 2"/>
    <property type="match status" value="1"/>
</dbReference>
<dbReference type="InterPro" id="IPR042178">
    <property type="entry name" value="Serpin_sf_1"/>
</dbReference>
<reference evidence="5 6" key="1">
    <citation type="submission" date="2023-03" db="EMBL/GenBank/DDBJ databases">
        <title>High recombination rates correlate with genetic variation in Cardiocondyla obscurior ants.</title>
        <authorList>
            <person name="Errbii M."/>
        </authorList>
    </citation>
    <scope>NUCLEOTIDE SEQUENCE [LARGE SCALE GENOMIC DNA]</scope>
    <source>
        <strain evidence="5">Alpha-2009</strain>
        <tissue evidence="5">Whole body</tissue>
    </source>
</reference>
<protein>
    <recommendedName>
        <fullName evidence="4">Serpin domain-containing protein</fullName>
    </recommendedName>
</protein>
<dbReference type="PANTHER" id="PTHR11461:SF278">
    <property type="entry name" value="SERINE PROTEASE INHIBITOR 88EA"/>
    <property type="match status" value="1"/>
</dbReference>
<dbReference type="PANTHER" id="PTHR11461">
    <property type="entry name" value="SERINE PROTEASE INHIBITOR, SERPIN"/>
    <property type="match status" value="1"/>
</dbReference>
<evidence type="ECO:0000313" key="5">
    <source>
        <dbReference type="EMBL" id="KAL0113660.1"/>
    </source>
</evidence>
<evidence type="ECO:0000256" key="1">
    <source>
        <dbReference type="ARBA" id="ARBA00022690"/>
    </source>
</evidence>
<evidence type="ECO:0000256" key="2">
    <source>
        <dbReference type="ARBA" id="ARBA00022900"/>
    </source>
</evidence>
<evidence type="ECO:0000313" key="6">
    <source>
        <dbReference type="Proteomes" id="UP001430953"/>
    </source>
</evidence>
<dbReference type="AlphaFoldDB" id="A0AAW2FEJ5"/>
<dbReference type="GO" id="GO:0004867">
    <property type="term" value="F:serine-type endopeptidase inhibitor activity"/>
    <property type="evidence" value="ECO:0007669"/>
    <property type="project" value="UniProtKB-KW"/>
</dbReference>
<keyword evidence="6" id="KW-1185">Reference proteome</keyword>
<dbReference type="InterPro" id="IPR000215">
    <property type="entry name" value="Serpin_fam"/>
</dbReference>
<proteinExistence type="inferred from homology"/>
<gene>
    <name evidence="5" type="ORF">PUN28_012654</name>
</gene>
<comment type="similarity">
    <text evidence="3">Belongs to the serpin family.</text>
</comment>
<sequence length="389" mass="44303">MLTDARFKFALESLKKYMSTEVKSTFFFSPHILYHNLLVIYFGTDGDSEGTLRKVLNIPDDASKGVIQQFYFNGGVSQFCYILSSRVPNSYTCRIYSRLLINENRVLYIETMNLFSAGHQVKEINFDFFPDYTRTFINSSIKVITQGCIQDVMPRGTIDTKTDAILLNVIYCKGVLESGFEIDICEVTRKKRKTSFPLIKTFNIVFLDKIEQLGAYVVELPYKQKKISTYFVIPLNFLDPTETSTQKNSLNELMDRLTTEEGIQALQRVLDNGSMDRTTVLYPILDITLSLNMHKLLNAMGLQEYTASGSGTMNEFTCNGIKLGEAVHRVNIKMTKRTVCATAANVFYTKNSQTHKEIAADTNTFVPSICFIYDKVNRNILFCGVLMRD</sequence>
<organism evidence="5 6">
    <name type="scientific">Cardiocondyla obscurior</name>
    <dbReference type="NCBI Taxonomy" id="286306"/>
    <lineage>
        <taxon>Eukaryota</taxon>
        <taxon>Metazoa</taxon>
        <taxon>Ecdysozoa</taxon>
        <taxon>Arthropoda</taxon>
        <taxon>Hexapoda</taxon>
        <taxon>Insecta</taxon>
        <taxon>Pterygota</taxon>
        <taxon>Neoptera</taxon>
        <taxon>Endopterygota</taxon>
        <taxon>Hymenoptera</taxon>
        <taxon>Apocrita</taxon>
        <taxon>Aculeata</taxon>
        <taxon>Formicoidea</taxon>
        <taxon>Formicidae</taxon>
        <taxon>Myrmicinae</taxon>
        <taxon>Cardiocondyla</taxon>
    </lineage>
</organism>
<keyword evidence="2" id="KW-0722">Serine protease inhibitor</keyword>
<comment type="caution">
    <text evidence="5">The sequence shown here is derived from an EMBL/GenBank/DDBJ whole genome shotgun (WGS) entry which is preliminary data.</text>
</comment>
<keyword evidence="1" id="KW-0646">Protease inhibitor</keyword>
<dbReference type="EMBL" id="JADYXP020000012">
    <property type="protein sequence ID" value="KAL0113660.1"/>
    <property type="molecule type" value="Genomic_DNA"/>
</dbReference>
<evidence type="ECO:0000256" key="3">
    <source>
        <dbReference type="RuleBase" id="RU000411"/>
    </source>
</evidence>
<accession>A0AAW2FEJ5</accession>
<dbReference type="InterPro" id="IPR042185">
    <property type="entry name" value="Serpin_sf_2"/>
</dbReference>
<dbReference type="GO" id="GO:0005615">
    <property type="term" value="C:extracellular space"/>
    <property type="evidence" value="ECO:0007669"/>
    <property type="project" value="InterPro"/>
</dbReference>
<dbReference type="InterPro" id="IPR023796">
    <property type="entry name" value="Serpin_dom"/>
</dbReference>
<name>A0AAW2FEJ5_9HYME</name>
<dbReference type="Gene3D" id="2.30.39.10">
    <property type="entry name" value="Alpha-1-antitrypsin, domain 1"/>
    <property type="match status" value="1"/>
</dbReference>
<dbReference type="InterPro" id="IPR036186">
    <property type="entry name" value="Serpin_sf"/>
</dbReference>
<evidence type="ECO:0000259" key="4">
    <source>
        <dbReference type="SMART" id="SM00093"/>
    </source>
</evidence>
<dbReference type="SMART" id="SM00093">
    <property type="entry name" value="SERPIN"/>
    <property type="match status" value="1"/>
</dbReference>